<feature type="binding site" evidence="4">
    <location>
        <position position="53"/>
    </location>
    <ligand>
        <name>FAD</name>
        <dbReference type="ChEBI" id="CHEBI:57692"/>
    </ligand>
</feature>
<dbReference type="SUPFAM" id="SSF51905">
    <property type="entry name" value="FAD/NAD(P)-binding domain"/>
    <property type="match status" value="1"/>
</dbReference>
<evidence type="ECO:0000256" key="3">
    <source>
        <dbReference type="ARBA" id="ARBA00022827"/>
    </source>
</evidence>
<dbReference type="InterPro" id="IPR023753">
    <property type="entry name" value="FAD/NAD-binding_dom"/>
</dbReference>
<sequence>MGQPEQVDVVVVGLGVGGEEAGGRLAAAGLSVVGIESRLVGGECPYYGCIPTKMMIRAGNALVEARRVAQLAGRSTVTADWAPVAKRIREEATDTWNDKVAVDRFTGKGGRFERGTAQIVGPNRVRVGTAEFVAQRGIVIATGTAPVVPPIDGLAGTPFWTNRDAVEVEQLPPSLVILGGGAIGVEFAQVFARFGVQVTLVEGADRVLAAEEPEASEVVATALRADNVQIHTGVRAERVRHDGARFVVGLSDGAEVSAVKLLVALGRRAELGELGLDEVGVDASGRFIEVDDRLRAGENVWAIGDVTGKGGFTHMAMYQADIVVRDILGQGGPGADYRALPRVTFTDPEVGAVGLTERQARERGLNVRVGMTDVSASSRGFIHGPGNAGVIKVVEDVDRGVLVGATSAGVTGGEVLSGLAVAVHGEVPVERLRNMIYAYPTFHRAIHEAVKALD</sequence>
<organism evidence="8 9">
    <name type="scientific">Catenuloplanes indicus</name>
    <dbReference type="NCBI Taxonomy" id="137267"/>
    <lineage>
        <taxon>Bacteria</taxon>
        <taxon>Bacillati</taxon>
        <taxon>Actinomycetota</taxon>
        <taxon>Actinomycetes</taxon>
        <taxon>Micromonosporales</taxon>
        <taxon>Micromonosporaceae</taxon>
        <taxon>Catenuloplanes</taxon>
    </lineage>
</organism>
<dbReference type="InterPro" id="IPR001100">
    <property type="entry name" value="Pyr_nuc-diS_OxRdtase"/>
</dbReference>
<dbReference type="InterPro" id="IPR036188">
    <property type="entry name" value="FAD/NAD-bd_sf"/>
</dbReference>
<dbReference type="SUPFAM" id="SSF55424">
    <property type="entry name" value="FAD/NAD-linked reductases, dimerisation (C-terminal) domain"/>
    <property type="match status" value="1"/>
</dbReference>
<keyword evidence="2" id="KW-0285">Flavoprotein</keyword>
<feature type="domain" description="FAD/NAD(P)-binding" evidence="7">
    <location>
        <begin position="8"/>
        <end position="320"/>
    </location>
</feature>
<dbReference type="InterPro" id="IPR004099">
    <property type="entry name" value="Pyr_nucl-diS_OxRdtase_dimer"/>
</dbReference>
<dbReference type="PRINTS" id="PR00368">
    <property type="entry name" value="FADPNR"/>
</dbReference>
<evidence type="ECO:0000259" key="7">
    <source>
        <dbReference type="Pfam" id="PF07992"/>
    </source>
</evidence>
<dbReference type="PIRSF" id="PIRSF000350">
    <property type="entry name" value="Mercury_reductase_MerA"/>
    <property type="match status" value="1"/>
</dbReference>
<keyword evidence="4" id="KW-0520">NAD</keyword>
<dbReference type="AlphaFoldDB" id="A0AAE3W445"/>
<dbReference type="PANTHER" id="PTHR43014:SF2">
    <property type="entry name" value="MERCURIC REDUCTASE"/>
    <property type="match status" value="1"/>
</dbReference>
<comment type="caution">
    <text evidence="8">The sequence shown here is derived from an EMBL/GenBank/DDBJ whole genome shotgun (WGS) entry which is preliminary data.</text>
</comment>
<dbReference type="Pfam" id="PF07992">
    <property type="entry name" value="Pyr_redox_2"/>
    <property type="match status" value="1"/>
</dbReference>
<dbReference type="GO" id="GO:0003955">
    <property type="term" value="F:NAD(P)H dehydrogenase (quinone) activity"/>
    <property type="evidence" value="ECO:0007669"/>
    <property type="project" value="TreeGrafter"/>
</dbReference>
<dbReference type="Pfam" id="PF02852">
    <property type="entry name" value="Pyr_redox_dim"/>
    <property type="match status" value="1"/>
</dbReference>
<evidence type="ECO:0000313" key="9">
    <source>
        <dbReference type="Proteomes" id="UP001240236"/>
    </source>
</evidence>
<dbReference type="Proteomes" id="UP001240236">
    <property type="component" value="Unassembled WGS sequence"/>
</dbReference>
<evidence type="ECO:0000256" key="5">
    <source>
        <dbReference type="PIRSR" id="PIRSR000350-4"/>
    </source>
</evidence>
<feature type="domain" description="Pyridine nucleotide-disulphide oxidoreductase dimerisation" evidence="6">
    <location>
        <begin position="341"/>
        <end position="449"/>
    </location>
</feature>
<feature type="binding site" evidence="4">
    <location>
        <position position="305"/>
    </location>
    <ligand>
        <name>NAD(+)</name>
        <dbReference type="ChEBI" id="CHEBI:57540"/>
    </ligand>
</feature>
<evidence type="ECO:0000313" key="8">
    <source>
        <dbReference type="EMBL" id="MDQ0367990.1"/>
    </source>
</evidence>
<accession>A0AAE3W445</accession>
<dbReference type="GO" id="GO:0050660">
    <property type="term" value="F:flavin adenine dinucleotide binding"/>
    <property type="evidence" value="ECO:0007669"/>
    <property type="project" value="TreeGrafter"/>
</dbReference>
<evidence type="ECO:0000256" key="1">
    <source>
        <dbReference type="ARBA" id="ARBA00007532"/>
    </source>
</evidence>
<protein>
    <submittedName>
        <fullName evidence="8">Pyruvate/2-oxoglutarate dehydrogenase complex dihydrolipoamide dehydrogenase (E3) component</fullName>
    </submittedName>
</protein>
<dbReference type="Gene3D" id="3.50.50.60">
    <property type="entry name" value="FAD/NAD(P)-binding domain"/>
    <property type="match status" value="2"/>
</dbReference>
<evidence type="ECO:0000259" key="6">
    <source>
        <dbReference type="Pfam" id="PF02852"/>
    </source>
</evidence>
<evidence type="ECO:0000256" key="2">
    <source>
        <dbReference type="ARBA" id="ARBA00022630"/>
    </source>
</evidence>
<comment type="cofactor">
    <cofactor evidence="4">
        <name>FAD</name>
        <dbReference type="ChEBI" id="CHEBI:57692"/>
    </cofactor>
    <text evidence="4">Binds 1 FAD per subunit.</text>
</comment>
<dbReference type="PANTHER" id="PTHR43014">
    <property type="entry name" value="MERCURIC REDUCTASE"/>
    <property type="match status" value="1"/>
</dbReference>
<dbReference type="RefSeq" id="WP_307242371.1">
    <property type="nucleotide sequence ID" value="NZ_JAUSUZ010000001.1"/>
</dbReference>
<proteinExistence type="inferred from homology"/>
<feature type="binding site" evidence="4">
    <location>
        <begin position="179"/>
        <end position="186"/>
    </location>
    <ligand>
        <name>NAD(+)</name>
        <dbReference type="ChEBI" id="CHEBI:57540"/>
    </ligand>
</feature>
<dbReference type="EMBL" id="JAUSUZ010000001">
    <property type="protein sequence ID" value="MDQ0367990.1"/>
    <property type="molecule type" value="Genomic_DNA"/>
</dbReference>
<dbReference type="InterPro" id="IPR016156">
    <property type="entry name" value="FAD/NAD-linked_Rdtase_dimer_sf"/>
</dbReference>
<keyword evidence="8" id="KW-0670">Pyruvate</keyword>
<dbReference type="PRINTS" id="PR00411">
    <property type="entry name" value="PNDRDTASEI"/>
</dbReference>
<gene>
    <name evidence="8" type="ORF">J2S42_004659</name>
</gene>
<dbReference type="Gene3D" id="3.30.390.30">
    <property type="match status" value="1"/>
</dbReference>
<feature type="binding site" evidence="4">
    <location>
        <position position="266"/>
    </location>
    <ligand>
        <name>NAD(+)</name>
        <dbReference type="ChEBI" id="CHEBI:57540"/>
    </ligand>
</feature>
<name>A0AAE3W445_9ACTN</name>
<feature type="binding site" evidence="4">
    <location>
        <position position="202"/>
    </location>
    <ligand>
        <name>NAD(+)</name>
        <dbReference type="ChEBI" id="CHEBI:57540"/>
    </ligand>
</feature>
<comment type="similarity">
    <text evidence="1">Belongs to the class-I pyridine nucleotide-disulfide oxidoreductase family.</text>
</comment>
<keyword evidence="9" id="KW-1185">Reference proteome</keyword>
<reference evidence="8 9" key="1">
    <citation type="submission" date="2023-07" db="EMBL/GenBank/DDBJ databases">
        <title>Sequencing the genomes of 1000 actinobacteria strains.</title>
        <authorList>
            <person name="Klenk H.-P."/>
        </authorList>
    </citation>
    <scope>NUCLEOTIDE SEQUENCE [LARGE SCALE GENOMIC DNA]</scope>
    <source>
        <strain evidence="8 9">DSM 44709</strain>
    </source>
</reference>
<evidence type="ECO:0000256" key="4">
    <source>
        <dbReference type="PIRSR" id="PIRSR000350-3"/>
    </source>
</evidence>
<keyword evidence="4" id="KW-0547">Nucleotide-binding</keyword>
<feature type="disulfide bond" description="Redox-active" evidence="5">
    <location>
        <begin position="44"/>
        <end position="49"/>
    </location>
</feature>
<keyword evidence="3 4" id="KW-0274">FAD</keyword>